<accession>A0A9D1W2Z9</accession>
<organism evidence="1 2">
    <name type="scientific">Candidatus Lachnoclostridium stercoripullorum</name>
    <dbReference type="NCBI Taxonomy" id="2838635"/>
    <lineage>
        <taxon>Bacteria</taxon>
        <taxon>Bacillati</taxon>
        <taxon>Bacillota</taxon>
        <taxon>Clostridia</taxon>
        <taxon>Lachnospirales</taxon>
        <taxon>Lachnospiraceae</taxon>
    </lineage>
</organism>
<evidence type="ECO:0000313" key="1">
    <source>
        <dbReference type="EMBL" id="HIX51342.1"/>
    </source>
</evidence>
<name>A0A9D1W2Z9_9FIRM</name>
<gene>
    <name evidence="1" type="ORF">IAA28_00890</name>
</gene>
<reference evidence="1" key="2">
    <citation type="submission" date="2021-04" db="EMBL/GenBank/DDBJ databases">
        <authorList>
            <person name="Gilroy R."/>
        </authorList>
    </citation>
    <scope>NUCLEOTIDE SEQUENCE</scope>
    <source>
        <strain evidence="1">ChiGjej4B4-12881</strain>
    </source>
</reference>
<protein>
    <submittedName>
        <fullName evidence="1">Glutaredoxin</fullName>
    </submittedName>
</protein>
<dbReference type="Proteomes" id="UP000886780">
    <property type="component" value="Unassembled WGS sequence"/>
</dbReference>
<proteinExistence type="predicted"/>
<evidence type="ECO:0000313" key="2">
    <source>
        <dbReference type="Proteomes" id="UP000886780"/>
    </source>
</evidence>
<dbReference type="AlphaFoldDB" id="A0A9D1W2Z9"/>
<reference evidence="1" key="1">
    <citation type="journal article" date="2021" name="PeerJ">
        <title>Extensive microbial diversity within the chicken gut microbiome revealed by metagenomics and culture.</title>
        <authorList>
            <person name="Gilroy R."/>
            <person name="Ravi A."/>
            <person name="Getino M."/>
            <person name="Pursley I."/>
            <person name="Horton D.L."/>
            <person name="Alikhan N.F."/>
            <person name="Baker D."/>
            <person name="Gharbi K."/>
            <person name="Hall N."/>
            <person name="Watson M."/>
            <person name="Adriaenssens E.M."/>
            <person name="Foster-Nyarko E."/>
            <person name="Jarju S."/>
            <person name="Secka A."/>
            <person name="Antonio M."/>
            <person name="Oren A."/>
            <person name="Chaudhuri R.R."/>
            <person name="La Ragione R."/>
            <person name="Hildebrand F."/>
            <person name="Pallen M.J."/>
        </authorList>
    </citation>
    <scope>NUCLEOTIDE SEQUENCE</scope>
    <source>
        <strain evidence="1">ChiGjej4B4-12881</strain>
    </source>
</reference>
<sequence length="85" mass="9514">MRVTLIGSHLCPDTVAAMNRLLAEGAEIEYKDILSCHRDLREYLNLRDNSPVFDEVRGTDRLGVPCFITEDGTVTLDIADVLGHR</sequence>
<dbReference type="EMBL" id="DXEU01000019">
    <property type="protein sequence ID" value="HIX51342.1"/>
    <property type="molecule type" value="Genomic_DNA"/>
</dbReference>
<comment type="caution">
    <text evidence="1">The sequence shown here is derived from an EMBL/GenBank/DDBJ whole genome shotgun (WGS) entry which is preliminary data.</text>
</comment>